<reference evidence="2 3" key="1">
    <citation type="journal article" date="2024" name="IMA Fungus">
        <title>IMA Genome - F19 : A genome assembly and annotation guide to empower mycologists, including annotated draft genome sequences of Ceratocystis pirilliformis, Diaporthe australafricana, Fusarium ophioides, Paecilomyces lecythidis, and Sporothrix stenoceras.</title>
        <authorList>
            <person name="Aylward J."/>
            <person name="Wilson A.M."/>
            <person name="Visagie C.M."/>
            <person name="Spraker J."/>
            <person name="Barnes I."/>
            <person name="Buitendag C."/>
            <person name="Ceriani C."/>
            <person name="Del Mar Angel L."/>
            <person name="du Plessis D."/>
            <person name="Fuchs T."/>
            <person name="Gasser K."/>
            <person name="Kramer D."/>
            <person name="Li W."/>
            <person name="Munsamy K."/>
            <person name="Piso A."/>
            <person name="Price J.L."/>
            <person name="Sonnekus B."/>
            <person name="Thomas C."/>
            <person name="van der Nest A."/>
            <person name="van Dijk A."/>
            <person name="van Heerden A."/>
            <person name="van Vuuren N."/>
            <person name="Yilmaz N."/>
            <person name="Duong T.A."/>
            <person name="van der Merwe N.A."/>
            <person name="Wingfield M.J."/>
            <person name="Wingfield B.D."/>
        </authorList>
    </citation>
    <scope>NUCLEOTIDE SEQUENCE [LARGE SCALE GENOMIC DNA]</scope>
    <source>
        <strain evidence="2 3">CMW 18300</strain>
    </source>
</reference>
<proteinExistence type="predicted"/>
<evidence type="ECO:0000256" key="1">
    <source>
        <dbReference type="SAM" id="MobiDB-lite"/>
    </source>
</evidence>
<feature type="region of interest" description="Disordered" evidence="1">
    <location>
        <begin position="1"/>
        <end position="68"/>
    </location>
</feature>
<dbReference type="EMBL" id="JAWRVE010000041">
    <property type="protein sequence ID" value="KAL1869398.1"/>
    <property type="molecule type" value="Genomic_DNA"/>
</dbReference>
<feature type="compositionally biased region" description="Acidic residues" evidence="1">
    <location>
        <begin position="45"/>
        <end position="54"/>
    </location>
</feature>
<keyword evidence="3" id="KW-1185">Reference proteome</keyword>
<dbReference type="Proteomes" id="UP001583177">
    <property type="component" value="Unassembled WGS sequence"/>
</dbReference>
<evidence type="ECO:0000313" key="2">
    <source>
        <dbReference type="EMBL" id="KAL1869398.1"/>
    </source>
</evidence>
<sequence length="324" mass="36174">MSAPLPDSESDAHDIPPPYDAVASPARPGASVDLPPEKGLPQYGPDEEDDDSALDLEPPPPFTVTPGTLILAPDSMLIRGTIPGARPLYQLSRPLNGHTMTVTLMNVPADRRLKEDDTMREMWERDKLYKIYQHRDPYHINAPVAEVSSQKRKQFDDVRLRKTSSIGLTGVRASFEATWGDEDNRKTLYQARQKKGVLEWRDRANTLVAVDSLAIARKYQEESLEILVSLDKKNLDLMVALWLARIWHDTQAEGMKEDKVDAKQRKAEQKQLDKEEGRPYGPLHDMKEALGIGHGLKTSVDGLLPGGMPGISQNGRIKWGGATR</sequence>
<evidence type="ECO:0000313" key="3">
    <source>
        <dbReference type="Proteomes" id="UP001583177"/>
    </source>
</evidence>
<gene>
    <name evidence="2" type="ORF">Daus18300_005610</name>
</gene>
<accession>A0ABR3X106</accession>
<feature type="region of interest" description="Disordered" evidence="1">
    <location>
        <begin position="254"/>
        <end position="284"/>
    </location>
</feature>
<protein>
    <submittedName>
        <fullName evidence="2">Uncharacterized protein</fullName>
    </submittedName>
</protein>
<comment type="caution">
    <text evidence="2">The sequence shown here is derived from an EMBL/GenBank/DDBJ whole genome shotgun (WGS) entry which is preliminary data.</text>
</comment>
<name>A0ABR3X106_9PEZI</name>
<organism evidence="2 3">
    <name type="scientific">Diaporthe australafricana</name>
    <dbReference type="NCBI Taxonomy" id="127596"/>
    <lineage>
        <taxon>Eukaryota</taxon>
        <taxon>Fungi</taxon>
        <taxon>Dikarya</taxon>
        <taxon>Ascomycota</taxon>
        <taxon>Pezizomycotina</taxon>
        <taxon>Sordariomycetes</taxon>
        <taxon>Sordariomycetidae</taxon>
        <taxon>Diaporthales</taxon>
        <taxon>Diaporthaceae</taxon>
        <taxon>Diaporthe</taxon>
    </lineage>
</organism>